<feature type="transmembrane region" description="Helical" evidence="1">
    <location>
        <begin position="24"/>
        <end position="45"/>
    </location>
</feature>
<reference evidence="2" key="1">
    <citation type="submission" date="2021-02" db="EMBL/GenBank/DDBJ databases">
        <title>Metagenome-assembled genomes from human diarrheal sample B26.</title>
        <authorList>
            <person name="Ateba T.P."/>
            <person name="Alayande K.A."/>
            <person name="Mwanza M."/>
        </authorList>
    </citation>
    <scope>NUCLEOTIDE SEQUENCE</scope>
    <source>
        <strain evidence="2">06WH</strain>
    </source>
</reference>
<dbReference type="Proteomes" id="UP000737612">
    <property type="component" value="Unassembled WGS sequence"/>
</dbReference>
<comment type="caution">
    <text evidence="2">The sequence shown here is derived from an EMBL/GenBank/DDBJ whole genome shotgun (WGS) entry which is preliminary data.</text>
</comment>
<keyword evidence="1" id="KW-1133">Transmembrane helix</keyword>
<dbReference type="AlphaFoldDB" id="A0A939CER5"/>
<protein>
    <recommendedName>
        <fullName evidence="4">ABC-2 family transporter protein</fullName>
    </recommendedName>
</protein>
<proteinExistence type="predicted"/>
<gene>
    <name evidence="2" type="ORF">JTJ23_00415</name>
</gene>
<feature type="transmembrane region" description="Helical" evidence="1">
    <location>
        <begin position="65"/>
        <end position="85"/>
    </location>
</feature>
<evidence type="ECO:0000256" key="1">
    <source>
        <dbReference type="SAM" id="Phobius"/>
    </source>
</evidence>
<accession>A0A939CER5</accession>
<organism evidence="2 3">
    <name type="scientific">Fusicatenibacter saccharivorans</name>
    <dbReference type="NCBI Taxonomy" id="1150298"/>
    <lineage>
        <taxon>Bacteria</taxon>
        <taxon>Bacillati</taxon>
        <taxon>Bacillota</taxon>
        <taxon>Clostridia</taxon>
        <taxon>Lachnospirales</taxon>
        <taxon>Lachnospiraceae</taxon>
        <taxon>Fusicatenibacter</taxon>
    </lineage>
</organism>
<keyword evidence="1" id="KW-0812">Transmembrane</keyword>
<feature type="transmembrane region" description="Helical" evidence="1">
    <location>
        <begin position="106"/>
        <end position="132"/>
    </location>
</feature>
<feature type="transmembrane region" description="Helical" evidence="1">
    <location>
        <begin position="251"/>
        <end position="272"/>
    </location>
</feature>
<sequence>MDNIRKIHHVCRIRLRKTFTTPRFYVALLWVLLEFQGTASGIRAFCKTLGIDAAFWILPFLMHRCFAQVMIALGALLLFCDAPFLEPDSSFQILRAGRKNWFWGNVLYLWILSLIYTVCLAILPVLLVFPYVGWENGWGKVLGLLTTDAAYSVEMEALNGLILSRFSVPQAMVLTMLAIWILTVMIGMAVYAGNFLVRRGFGVVIGCGIALTALLLSKFSNITIGYYCAPPLWMNIASYKWRGYGNGPSMAYVYSVFAAVIGACTILSYLGIRKKDLNFVEEI</sequence>
<evidence type="ECO:0000313" key="3">
    <source>
        <dbReference type="Proteomes" id="UP000737612"/>
    </source>
</evidence>
<evidence type="ECO:0000313" key="2">
    <source>
        <dbReference type="EMBL" id="MBN2952071.1"/>
    </source>
</evidence>
<dbReference type="EMBL" id="JAFHBD010000002">
    <property type="protein sequence ID" value="MBN2952071.1"/>
    <property type="molecule type" value="Genomic_DNA"/>
</dbReference>
<name>A0A939CER5_9FIRM</name>
<keyword evidence="1" id="KW-0472">Membrane</keyword>
<evidence type="ECO:0008006" key="4">
    <source>
        <dbReference type="Google" id="ProtNLM"/>
    </source>
</evidence>
<feature type="transmembrane region" description="Helical" evidence="1">
    <location>
        <begin position="200"/>
        <end position="217"/>
    </location>
</feature>
<feature type="transmembrane region" description="Helical" evidence="1">
    <location>
        <begin position="171"/>
        <end position="193"/>
    </location>
</feature>